<evidence type="ECO:0000259" key="8">
    <source>
        <dbReference type="Pfam" id="PF00891"/>
    </source>
</evidence>
<feature type="domain" description="O-methyltransferase C-terminal" evidence="8">
    <location>
        <begin position="12"/>
        <end position="165"/>
    </location>
</feature>
<evidence type="ECO:0000256" key="2">
    <source>
        <dbReference type="ARBA" id="ARBA00022679"/>
    </source>
</evidence>
<dbReference type="PROSITE" id="PS51683">
    <property type="entry name" value="SAM_OMT_II"/>
    <property type="match status" value="1"/>
</dbReference>
<comment type="function">
    <text evidence="4">Catalyzes the transfer of a methyl group onto N-acetylserotonin, producing melatonin (N-acetyl-5-methoxytryptamine).</text>
</comment>
<dbReference type="InterPro" id="IPR027417">
    <property type="entry name" value="P-loop_NTPase"/>
</dbReference>
<dbReference type="Gene3D" id="3.40.50.300">
    <property type="entry name" value="P-loop containing nucleotide triphosphate hydrolases"/>
    <property type="match status" value="1"/>
</dbReference>
<proteinExistence type="predicted"/>
<dbReference type="InterPro" id="IPR016461">
    <property type="entry name" value="COMT-like"/>
</dbReference>
<dbReference type="InterPro" id="IPR029063">
    <property type="entry name" value="SAM-dependent_MTases_sf"/>
</dbReference>
<dbReference type="InterPro" id="IPR001077">
    <property type="entry name" value="COMT_C"/>
</dbReference>
<dbReference type="Gene3D" id="3.40.50.150">
    <property type="entry name" value="Vaccinia Virus protein VP39"/>
    <property type="match status" value="1"/>
</dbReference>
<evidence type="ECO:0000256" key="5">
    <source>
        <dbReference type="ARBA" id="ARBA00039116"/>
    </source>
</evidence>
<keyword evidence="2" id="KW-0808">Transferase</keyword>
<evidence type="ECO:0000256" key="7">
    <source>
        <dbReference type="ARBA" id="ARBA00043054"/>
    </source>
</evidence>
<dbReference type="GO" id="GO:0017096">
    <property type="term" value="F:acetylserotonin O-methyltransferase activity"/>
    <property type="evidence" value="ECO:0007669"/>
    <property type="project" value="UniProtKB-EC"/>
</dbReference>
<reference evidence="9" key="1">
    <citation type="submission" date="2021-02" db="EMBL/GenBank/DDBJ databases">
        <authorList>
            <person name="Nowell W R."/>
        </authorList>
    </citation>
    <scope>NUCLEOTIDE SEQUENCE</scope>
</reference>
<evidence type="ECO:0000256" key="1">
    <source>
        <dbReference type="ARBA" id="ARBA00022603"/>
    </source>
</evidence>
<dbReference type="EC" id="2.1.1.4" evidence="5"/>
<sequence>MQGLGALSFPAIVASVDDWNRFNILCDVGGGSGNLAGIACEMNQKLEAIIFDLSQIEKHVLHYVEKLPASVGSRIRFHGGDFFLDNLPQADIYTLGRILHDWTEEQCSQLLNKIYYALPERNGAVLIAECLLDDNKIGPLPAVIHDIAIATDAKKLTETLYIKLLQELRLVIKAEKSVDDTLTAIIMILESPTADITWQKGAQRQLANLDRFIEGTQLFDEINLTEKHINLISAIINNFQLKNTSLYKWVKRVLQYHTVLLKKARLIHQKYKEIEEDVLEQDQKLILLDNKNQILSRELERTSDQIYYEWLSDEVLPSEVENHTIIIKSIEYPSLLVDPFGQYDQWMKKYYNLQKIHFDDQSKHNVVMSIKQSFLSGSKIHIKNYKYQFQISQNSSQFNLQLFLFKHSKINFHFNDYPSNQKPLQHQFYLFTKQSNKLWHDKSKNIFQKLDISLIHGNIHLLKERLPPILNLLSIKDFKQDLTHFVNYFNICNTFIKDKLALKLDVNLVHYEEQYTEP</sequence>
<dbReference type="Pfam" id="PF00891">
    <property type="entry name" value="Methyltransf_2"/>
    <property type="match status" value="1"/>
</dbReference>
<evidence type="ECO:0000256" key="4">
    <source>
        <dbReference type="ARBA" id="ARBA00037645"/>
    </source>
</evidence>
<accession>A0A815M962</accession>
<comment type="caution">
    <text evidence="9">The sequence shown here is derived from an EMBL/GenBank/DDBJ whole genome shotgun (WGS) entry which is preliminary data.</text>
</comment>
<evidence type="ECO:0000313" key="9">
    <source>
        <dbReference type="EMBL" id="CAF1414888.1"/>
    </source>
</evidence>
<dbReference type="PANTHER" id="PTHR43712">
    <property type="entry name" value="PUTATIVE (AFU_ORTHOLOGUE AFUA_4G14580)-RELATED"/>
    <property type="match status" value="1"/>
</dbReference>
<organism evidence="9 10">
    <name type="scientific">Adineta steineri</name>
    <dbReference type="NCBI Taxonomy" id="433720"/>
    <lineage>
        <taxon>Eukaryota</taxon>
        <taxon>Metazoa</taxon>
        <taxon>Spiralia</taxon>
        <taxon>Gnathifera</taxon>
        <taxon>Rotifera</taxon>
        <taxon>Eurotatoria</taxon>
        <taxon>Bdelloidea</taxon>
        <taxon>Adinetida</taxon>
        <taxon>Adinetidae</taxon>
        <taxon>Adineta</taxon>
    </lineage>
</organism>
<dbReference type="SUPFAM" id="SSF53335">
    <property type="entry name" value="S-adenosyl-L-methionine-dependent methyltransferases"/>
    <property type="match status" value="1"/>
</dbReference>
<keyword evidence="3" id="KW-0949">S-adenosyl-L-methionine</keyword>
<dbReference type="GO" id="GO:0032259">
    <property type="term" value="P:methylation"/>
    <property type="evidence" value="ECO:0007669"/>
    <property type="project" value="UniProtKB-KW"/>
</dbReference>
<dbReference type="Proteomes" id="UP000663860">
    <property type="component" value="Unassembled WGS sequence"/>
</dbReference>
<keyword evidence="1" id="KW-0489">Methyltransferase</keyword>
<evidence type="ECO:0000256" key="3">
    <source>
        <dbReference type="ARBA" id="ARBA00022691"/>
    </source>
</evidence>
<evidence type="ECO:0000313" key="10">
    <source>
        <dbReference type="Proteomes" id="UP000663860"/>
    </source>
</evidence>
<dbReference type="AlphaFoldDB" id="A0A815M962"/>
<evidence type="ECO:0000256" key="6">
    <source>
        <dbReference type="ARBA" id="ARBA00040730"/>
    </source>
</evidence>
<gene>
    <name evidence="9" type="ORF">IZO911_LOCUS40304</name>
</gene>
<protein>
    <recommendedName>
        <fullName evidence="6">Acetylserotonin O-methyltransferase</fullName>
        <ecNumber evidence="5">2.1.1.4</ecNumber>
    </recommendedName>
    <alternativeName>
        <fullName evidence="7">Hydroxyindole O-methyltransferase</fullName>
    </alternativeName>
</protein>
<dbReference type="EMBL" id="CAJNOE010001346">
    <property type="protein sequence ID" value="CAF1414888.1"/>
    <property type="molecule type" value="Genomic_DNA"/>
</dbReference>
<name>A0A815M962_9BILA</name>
<dbReference type="PANTHER" id="PTHR43712:SF2">
    <property type="entry name" value="O-METHYLTRANSFERASE CICE"/>
    <property type="match status" value="1"/>
</dbReference>